<evidence type="ECO:0000313" key="7">
    <source>
        <dbReference type="EMBL" id="KMO87697.1"/>
    </source>
</evidence>
<dbReference type="RefSeq" id="WP_048512919.1">
    <property type="nucleotide sequence ID" value="NZ_FUXD01000013.1"/>
</dbReference>
<dbReference type="Pfam" id="PF02826">
    <property type="entry name" value="2-Hacid_dh_C"/>
    <property type="match status" value="1"/>
</dbReference>
<dbReference type="PANTHER" id="PTHR42789">
    <property type="entry name" value="D-ISOMER SPECIFIC 2-HYDROXYACID DEHYDROGENASE FAMILY PROTEIN (AFU_ORTHOLOGUE AFUA_6G10090)"/>
    <property type="match status" value="1"/>
</dbReference>
<dbReference type="GO" id="GO:0016616">
    <property type="term" value="F:oxidoreductase activity, acting on the CH-OH group of donors, NAD or NADP as acceptor"/>
    <property type="evidence" value="ECO:0007669"/>
    <property type="project" value="InterPro"/>
</dbReference>
<evidence type="ECO:0000256" key="1">
    <source>
        <dbReference type="ARBA" id="ARBA00005854"/>
    </source>
</evidence>
<evidence type="ECO:0008006" key="9">
    <source>
        <dbReference type="Google" id="ProtNLM"/>
    </source>
</evidence>
<evidence type="ECO:0000313" key="8">
    <source>
        <dbReference type="Proteomes" id="UP000036503"/>
    </source>
</evidence>
<evidence type="ECO:0000256" key="3">
    <source>
        <dbReference type="ARBA" id="ARBA00023027"/>
    </source>
</evidence>
<dbReference type="InParanoid" id="A0A0J6X0L0"/>
<dbReference type="PATRIC" id="fig|1122219.3.peg.167"/>
<evidence type="ECO:0000256" key="2">
    <source>
        <dbReference type="ARBA" id="ARBA00023002"/>
    </source>
</evidence>
<dbReference type="GO" id="GO:0051287">
    <property type="term" value="F:NAD binding"/>
    <property type="evidence" value="ECO:0007669"/>
    <property type="project" value="InterPro"/>
</dbReference>
<dbReference type="InterPro" id="IPR036291">
    <property type="entry name" value="NAD(P)-bd_dom_sf"/>
</dbReference>
<dbReference type="InterPro" id="IPR006140">
    <property type="entry name" value="D-isomer_DH_NAD-bd"/>
</dbReference>
<feature type="domain" description="D-isomer specific 2-hydroxyacid dehydrogenase catalytic" evidence="5">
    <location>
        <begin position="5"/>
        <end position="308"/>
    </location>
</feature>
<dbReference type="SUPFAM" id="SSF51735">
    <property type="entry name" value="NAD(P)-binding Rossmann-fold domains"/>
    <property type="match status" value="1"/>
</dbReference>
<dbReference type="InterPro" id="IPR006139">
    <property type="entry name" value="D-isomer_2_OHA_DH_cat_dom"/>
</dbReference>
<dbReference type="Proteomes" id="UP000036503">
    <property type="component" value="Unassembled WGS sequence"/>
</dbReference>
<evidence type="ECO:0000259" key="6">
    <source>
        <dbReference type="Pfam" id="PF02826"/>
    </source>
</evidence>
<feature type="domain" description="D-isomer specific 2-hydroxyacid dehydrogenase NAD-binding" evidence="6">
    <location>
        <begin position="99"/>
        <end position="278"/>
    </location>
</feature>
<name>A0A0J6X0L0_9FIRM</name>
<dbReference type="STRING" id="39029.BSR42_07450"/>
<keyword evidence="3" id="KW-0520">NAD</keyword>
<dbReference type="SUPFAM" id="SSF52283">
    <property type="entry name" value="Formate/glycerate dehydrogenase catalytic domain-like"/>
    <property type="match status" value="1"/>
</dbReference>
<proteinExistence type="inferred from homology"/>
<reference evidence="7 8" key="1">
    <citation type="submission" date="2015-06" db="EMBL/GenBank/DDBJ databases">
        <title>Draft genome sequence of beer spoilage bacterium Megasphaera cerevisiae type strain 20462.</title>
        <authorList>
            <person name="Kutumbaka K."/>
            <person name="Pasmowitz J."/>
            <person name="Mategko J."/>
            <person name="Reyes D."/>
            <person name="Friedrich A."/>
            <person name="Han S."/>
            <person name="Martens-Habbena W."/>
            <person name="Neal-McKinney J."/>
            <person name="Janagama H.K."/>
            <person name="Nadala C."/>
            <person name="Samadpour M."/>
        </authorList>
    </citation>
    <scope>NUCLEOTIDE SEQUENCE [LARGE SCALE GENOMIC DNA]</scope>
    <source>
        <strain evidence="7 8">DSM 20462</strain>
    </source>
</reference>
<keyword evidence="8" id="KW-1185">Reference proteome</keyword>
<sequence>MKTYILDPISEEALAYARKQLEIVTWNDPAIQVVSEAEAIIVRTYTIDKKMIDQMPKLRIIAKHGVGTDNIDISYAVSKGIIVTNTPKANSNSVAELIIGLILDCAHKITASHCACMQGLKKNQPMFLSGQEISGKRAGLIGIGHIGAIVGRRLQAGFDMQVLAYDPFLGKVATEAMGFAYTEEIEDIYRTCDVISISVPLNDQTRDMIQEAQLRMCKREAILVNASRGGIINEAALCRALSEHVIYGAAIDAFAAEPVPQDHELFRQFNFVGTPHNGANTRDALIQMGMAVVDEIVRVQKGRPTLTHVGYSI</sequence>
<dbReference type="PANTHER" id="PTHR42789:SF1">
    <property type="entry name" value="D-ISOMER SPECIFIC 2-HYDROXYACID DEHYDROGENASE FAMILY PROTEIN (AFU_ORTHOLOGUE AFUA_6G10090)"/>
    <property type="match status" value="1"/>
</dbReference>
<evidence type="ECO:0000259" key="5">
    <source>
        <dbReference type="Pfam" id="PF00389"/>
    </source>
</evidence>
<comment type="caution">
    <text evidence="7">The sequence shown here is derived from an EMBL/GenBank/DDBJ whole genome shotgun (WGS) entry which is preliminary data.</text>
</comment>
<protein>
    <recommendedName>
        <fullName evidence="9">3-phosphoglycerate dehydrogenase</fullName>
    </recommendedName>
</protein>
<organism evidence="7 8">
    <name type="scientific">Megasphaera cerevisiae DSM 20462</name>
    <dbReference type="NCBI Taxonomy" id="1122219"/>
    <lineage>
        <taxon>Bacteria</taxon>
        <taxon>Bacillati</taxon>
        <taxon>Bacillota</taxon>
        <taxon>Negativicutes</taxon>
        <taxon>Veillonellales</taxon>
        <taxon>Veillonellaceae</taxon>
        <taxon>Megasphaera</taxon>
    </lineage>
</organism>
<dbReference type="InterPro" id="IPR050857">
    <property type="entry name" value="D-2-hydroxyacid_DH"/>
</dbReference>
<dbReference type="Gene3D" id="3.40.50.720">
    <property type="entry name" value="NAD(P)-binding Rossmann-like Domain"/>
    <property type="match status" value="2"/>
</dbReference>
<dbReference type="AlphaFoldDB" id="A0A0J6X0L0"/>
<accession>A0A0J6X0L0</accession>
<gene>
    <name evidence="7" type="ORF">AB840_00755</name>
</gene>
<evidence type="ECO:0000256" key="4">
    <source>
        <dbReference type="RuleBase" id="RU003719"/>
    </source>
</evidence>
<dbReference type="OrthoDB" id="9805416at2"/>
<dbReference type="Pfam" id="PF00389">
    <property type="entry name" value="2-Hacid_dh"/>
    <property type="match status" value="1"/>
</dbReference>
<dbReference type="EMBL" id="LEKT01000002">
    <property type="protein sequence ID" value="KMO87697.1"/>
    <property type="molecule type" value="Genomic_DNA"/>
</dbReference>
<comment type="similarity">
    <text evidence="1 4">Belongs to the D-isomer specific 2-hydroxyacid dehydrogenase family.</text>
</comment>
<keyword evidence="2 4" id="KW-0560">Oxidoreductase</keyword>